<name>A0A1F4UXK0_UNCKA</name>
<evidence type="ECO:0000313" key="2">
    <source>
        <dbReference type="EMBL" id="OGC49622.1"/>
    </source>
</evidence>
<comment type="caution">
    <text evidence="2">The sequence shown here is derived from an EMBL/GenBank/DDBJ whole genome shotgun (WGS) entry which is preliminary data.</text>
</comment>
<evidence type="ECO:0000313" key="3">
    <source>
        <dbReference type="Proteomes" id="UP000177458"/>
    </source>
</evidence>
<sequence>MKDLFVYTLVKAVAPQVVESMISKIKVYRSIILKLPENTNQINLKNKLSQIGQTEKLWHLIDNSDPSNFPIITGDTKLSTQISENEFYIAFFNDKPSFWNPNWPQITIVVLKELSPTDKYIVISSYFLRPQIAERGILTKNCNIVLETVFNYYKSQGVDISENIRSSKVLIDPITSHNKNISPILAILVIIGFILLLLGAWALIIKFKLI</sequence>
<dbReference type="AlphaFoldDB" id="A0A1F4UXK0"/>
<dbReference type="Proteomes" id="UP000177458">
    <property type="component" value="Unassembled WGS sequence"/>
</dbReference>
<protein>
    <submittedName>
        <fullName evidence="2">Uncharacterized protein</fullName>
    </submittedName>
</protein>
<evidence type="ECO:0000256" key="1">
    <source>
        <dbReference type="SAM" id="Phobius"/>
    </source>
</evidence>
<keyword evidence="1" id="KW-1133">Transmembrane helix</keyword>
<organism evidence="2 3">
    <name type="scientific">candidate division WWE3 bacterium RIFCSPLOWO2_01_FULL_37_15</name>
    <dbReference type="NCBI Taxonomy" id="1802622"/>
    <lineage>
        <taxon>Bacteria</taxon>
        <taxon>Katanobacteria</taxon>
    </lineage>
</organism>
<dbReference type="EMBL" id="MEVF01000017">
    <property type="protein sequence ID" value="OGC49622.1"/>
    <property type="molecule type" value="Genomic_DNA"/>
</dbReference>
<feature type="transmembrane region" description="Helical" evidence="1">
    <location>
        <begin position="184"/>
        <end position="205"/>
    </location>
</feature>
<keyword evidence="1" id="KW-0472">Membrane</keyword>
<proteinExistence type="predicted"/>
<reference evidence="2 3" key="1">
    <citation type="journal article" date="2016" name="Nat. Commun.">
        <title>Thousands of microbial genomes shed light on interconnected biogeochemical processes in an aquifer system.</title>
        <authorList>
            <person name="Anantharaman K."/>
            <person name="Brown C.T."/>
            <person name="Hug L.A."/>
            <person name="Sharon I."/>
            <person name="Castelle C.J."/>
            <person name="Probst A.J."/>
            <person name="Thomas B.C."/>
            <person name="Singh A."/>
            <person name="Wilkins M.J."/>
            <person name="Karaoz U."/>
            <person name="Brodie E.L."/>
            <person name="Williams K.H."/>
            <person name="Hubbard S.S."/>
            <person name="Banfield J.F."/>
        </authorList>
    </citation>
    <scope>NUCLEOTIDE SEQUENCE [LARGE SCALE GENOMIC DNA]</scope>
</reference>
<accession>A0A1F4UXK0</accession>
<keyword evidence="1" id="KW-0812">Transmembrane</keyword>
<gene>
    <name evidence="2" type="ORF">A3A69_00085</name>
</gene>